<keyword evidence="2" id="KW-1185">Reference proteome</keyword>
<proteinExistence type="predicted"/>
<accession>A0A1G6X9V6</accession>
<name>A0A1G6X9V6_9FLAO</name>
<dbReference type="AlphaFoldDB" id="A0A1G6X9V6"/>
<reference evidence="1 2" key="1">
    <citation type="submission" date="2016-10" db="EMBL/GenBank/DDBJ databases">
        <authorList>
            <person name="de Groot N.N."/>
        </authorList>
    </citation>
    <scope>NUCLEOTIDE SEQUENCE [LARGE SCALE GENOMIC DNA]</scope>
    <source>
        <strain evidence="1 2">DSM 23421</strain>
    </source>
</reference>
<gene>
    <name evidence="1" type="ORF">SAMN05421636_101586</name>
</gene>
<sequence>MRDTIDKRVSEVLKKENQKLSAEHKTIQKMIAEIEKIAGNMSDNYTIAPKDTIGKSVRYNTGRR</sequence>
<organism evidence="1 2">
    <name type="scientific">Pricia antarctica</name>
    <dbReference type="NCBI Taxonomy" id="641691"/>
    <lineage>
        <taxon>Bacteria</taxon>
        <taxon>Pseudomonadati</taxon>
        <taxon>Bacteroidota</taxon>
        <taxon>Flavobacteriia</taxon>
        <taxon>Flavobacteriales</taxon>
        <taxon>Flavobacteriaceae</taxon>
        <taxon>Pricia</taxon>
    </lineage>
</organism>
<dbReference type="STRING" id="641691.SAMN05421636_101586"/>
<dbReference type="RefSeq" id="WP_091865500.1">
    <property type="nucleotide sequence ID" value="NZ_FNAO01000001.1"/>
</dbReference>
<dbReference type="Proteomes" id="UP000199109">
    <property type="component" value="Unassembled WGS sequence"/>
</dbReference>
<dbReference type="EMBL" id="FNAO01000001">
    <property type="protein sequence ID" value="SDD74888.1"/>
    <property type="molecule type" value="Genomic_DNA"/>
</dbReference>
<evidence type="ECO:0000313" key="2">
    <source>
        <dbReference type="Proteomes" id="UP000199109"/>
    </source>
</evidence>
<evidence type="ECO:0000313" key="1">
    <source>
        <dbReference type="EMBL" id="SDD74888.1"/>
    </source>
</evidence>
<protein>
    <submittedName>
        <fullName evidence="1">Uncharacterized protein</fullName>
    </submittedName>
</protein>